<evidence type="ECO:0000256" key="4">
    <source>
        <dbReference type="ARBA" id="ARBA00022927"/>
    </source>
</evidence>
<dbReference type="GO" id="GO:0006886">
    <property type="term" value="P:intracellular protein transport"/>
    <property type="evidence" value="ECO:0007669"/>
    <property type="project" value="InterPro"/>
</dbReference>
<evidence type="ECO:0000256" key="6">
    <source>
        <dbReference type="SAM" id="MobiDB-lite"/>
    </source>
</evidence>
<protein>
    <submittedName>
        <fullName evidence="8">ARM repeat-containing protein</fullName>
    </submittedName>
</protein>
<dbReference type="Pfam" id="PF01602">
    <property type="entry name" value="Adaptin_N"/>
    <property type="match status" value="1"/>
</dbReference>
<keyword evidence="3" id="KW-0813">Transport</keyword>
<dbReference type="SUPFAM" id="SSF48371">
    <property type="entry name" value="ARM repeat"/>
    <property type="match status" value="1"/>
</dbReference>
<feature type="domain" description="Clathrin/coatomer adaptor adaptin-like N-terminal" evidence="7">
    <location>
        <begin position="45"/>
        <end position="543"/>
    </location>
</feature>
<dbReference type="STRING" id="671144.I4YG61"/>
<evidence type="ECO:0000256" key="3">
    <source>
        <dbReference type="ARBA" id="ARBA00022448"/>
    </source>
</evidence>
<dbReference type="GO" id="GO:0030117">
    <property type="term" value="C:membrane coat"/>
    <property type="evidence" value="ECO:0007669"/>
    <property type="project" value="InterPro"/>
</dbReference>
<dbReference type="GO" id="GO:0012505">
    <property type="term" value="C:endomembrane system"/>
    <property type="evidence" value="ECO:0007669"/>
    <property type="project" value="UniProtKB-SubCell"/>
</dbReference>
<dbReference type="HOGENOM" id="CLU_006320_3_2_1"/>
<dbReference type="InParanoid" id="I4YG61"/>
<evidence type="ECO:0000256" key="5">
    <source>
        <dbReference type="ARBA" id="ARBA00023136"/>
    </source>
</evidence>
<dbReference type="EMBL" id="JH668226">
    <property type="protein sequence ID" value="EIM22953.1"/>
    <property type="molecule type" value="Genomic_DNA"/>
</dbReference>
<dbReference type="eggNOG" id="KOG1060">
    <property type="taxonomic scope" value="Eukaryota"/>
</dbReference>
<dbReference type="OrthoDB" id="10254310at2759"/>
<evidence type="ECO:0000313" key="9">
    <source>
        <dbReference type="Proteomes" id="UP000005242"/>
    </source>
</evidence>
<evidence type="ECO:0000256" key="2">
    <source>
        <dbReference type="ARBA" id="ARBA00006613"/>
    </source>
</evidence>
<dbReference type="InterPro" id="IPR026739">
    <property type="entry name" value="AP_beta"/>
</dbReference>
<sequence length="720" mass="81051">MDILNRFRQRVQENLAESTRDIEFGSNIRIADTPSDKLTDIVPKLSSNKDIEVIDALKRVLVLLSHSRDLSTLFPSIIKLISSRNFQIKILAYVYLTRYAKICPDLAMLSVNTFQKDSSHVSPLVRAQSIRVLSSISSEDVAPVCLLCVKRAAKDANPYVRKAAALAIPKCYELDESSYEDLRELALDLMTSSSSIPIGSAIYAFNKIHPEVENLNDSMFALHPVFRHLVRQLVECEEWSQLVIIDLLTRYSRMFLPKPEGDESIDKDLDDFLRICQYLLGSQNIAVTAKASKTILLLGTPSYKKKALRSLLRSRKDSPEMAMYVLLTMAHISESDPESIAPFLTCFFIVKDETLSIKVIKLNIIRNIMTYLNESQLIALAKELKCHMLDPDTTFAAQVIDTIGYLTHTTEKASEFAFKVLASSSVSSNKVLSQKSIIQLRNFMNNHIRQSFYLRKLLKRMFGGSIEDDDARAALIWIVSQIISNPPDDEVYNSGEDIIWKYAPDILRKSVLGFSEEGIKTQMQIINLAAKMMTSVPNVSEVHILARKVFMLSNYMVDVDSTNLKHLDAQNRRQALVNAVRGVIGTEEYSTDQMPRIVLRRLQASLVLDTSTKDPHTVDKIASLPQKANPVKIQDDILMDLLPEWSKDDLPSADVRMETYPKGYPEESTSTPTAKPGIEPVVPLKDSSEVVEIPEADEDMLDDDLEKFLDSDSSSNLSDN</sequence>
<accession>I4YG61</accession>
<comment type="similarity">
    <text evidence="2">Belongs to the adaptor complexes large subunit family.</text>
</comment>
<dbReference type="GO" id="GO:0016192">
    <property type="term" value="P:vesicle-mediated transport"/>
    <property type="evidence" value="ECO:0007669"/>
    <property type="project" value="InterPro"/>
</dbReference>
<dbReference type="PANTHER" id="PTHR11134">
    <property type="entry name" value="ADAPTOR COMPLEX SUBUNIT BETA FAMILY MEMBER"/>
    <property type="match status" value="1"/>
</dbReference>
<dbReference type="FunCoup" id="I4YG61">
    <property type="interactions" value="268"/>
</dbReference>
<evidence type="ECO:0000313" key="8">
    <source>
        <dbReference type="EMBL" id="EIM22953.1"/>
    </source>
</evidence>
<dbReference type="GeneID" id="18475307"/>
<dbReference type="RefSeq" id="XP_006956998.1">
    <property type="nucleotide sequence ID" value="XM_006956936.1"/>
</dbReference>
<dbReference type="AlphaFoldDB" id="I4YG61"/>
<dbReference type="Gene3D" id="1.25.10.10">
    <property type="entry name" value="Leucine-rich Repeat Variant"/>
    <property type="match status" value="1"/>
</dbReference>
<dbReference type="InterPro" id="IPR002553">
    <property type="entry name" value="Clathrin/coatomer_adapt-like_N"/>
</dbReference>
<dbReference type="Proteomes" id="UP000005242">
    <property type="component" value="Unassembled WGS sequence"/>
</dbReference>
<keyword evidence="5" id="KW-0472">Membrane</keyword>
<keyword evidence="4" id="KW-0653">Protein transport</keyword>
<dbReference type="InterPro" id="IPR016024">
    <property type="entry name" value="ARM-type_fold"/>
</dbReference>
<evidence type="ECO:0000259" key="7">
    <source>
        <dbReference type="Pfam" id="PF01602"/>
    </source>
</evidence>
<evidence type="ECO:0000256" key="1">
    <source>
        <dbReference type="ARBA" id="ARBA00004308"/>
    </source>
</evidence>
<name>I4YG61_WALMC</name>
<organism evidence="8 9">
    <name type="scientific">Wallemia mellicola (strain ATCC MYA-4683 / CBS 633.66)</name>
    <name type="common">Wallemia sebi (CBS 633.66)</name>
    <dbReference type="NCBI Taxonomy" id="671144"/>
    <lineage>
        <taxon>Eukaryota</taxon>
        <taxon>Fungi</taxon>
        <taxon>Dikarya</taxon>
        <taxon>Basidiomycota</taxon>
        <taxon>Wallemiomycotina</taxon>
        <taxon>Wallemiomycetes</taxon>
        <taxon>Wallemiales</taxon>
        <taxon>Wallemiaceae</taxon>
        <taxon>Wallemia</taxon>
    </lineage>
</organism>
<dbReference type="OMA" id="GMNEHKG"/>
<proteinExistence type="inferred from homology"/>
<dbReference type="KEGG" id="wse:WALSEDRAFT_67837"/>
<keyword evidence="9" id="KW-1185">Reference proteome</keyword>
<comment type="subcellular location">
    <subcellularLocation>
        <location evidence="1">Endomembrane system</location>
    </subcellularLocation>
</comment>
<gene>
    <name evidence="8" type="ORF">WALSEDRAFT_67837</name>
</gene>
<reference evidence="8 9" key="1">
    <citation type="journal article" date="2012" name="Fungal Genet. Biol.">
        <title>The genome of the xerotolerant mold Wallemia sebi reveals adaptations to osmotic stress and suggests cryptic sexual reproduction.</title>
        <authorList>
            <person name="Padamsee M."/>
            <person name="Kumar T.K.A."/>
            <person name="Riley R."/>
            <person name="Binder M."/>
            <person name="Boyd A."/>
            <person name="Calvo A.M."/>
            <person name="Furukawa K."/>
            <person name="Hesse C."/>
            <person name="Hohmann S."/>
            <person name="James T.Y."/>
            <person name="LaButti K."/>
            <person name="Lapidus A."/>
            <person name="Lindquist E."/>
            <person name="Lucas S."/>
            <person name="Miller K."/>
            <person name="Shantappa S."/>
            <person name="Grigoriev I.V."/>
            <person name="Hibbett D.S."/>
            <person name="McLaughlin D.J."/>
            <person name="Spatafora J.W."/>
            <person name="Aime M.C."/>
        </authorList>
    </citation>
    <scope>NUCLEOTIDE SEQUENCE [LARGE SCALE GENOMIC DNA]</scope>
    <source>
        <strain evidence="9">ATCC MYA-4683 / CBS 633.66</strain>
    </source>
</reference>
<feature type="region of interest" description="Disordered" evidence="6">
    <location>
        <begin position="661"/>
        <end position="688"/>
    </location>
</feature>
<dbReference type="InterPro" id="IPR011989">
    <property type="entry name" value="ARM-like"/>
</dbReference>